<comment type="caution">
    <text evidence="1">The sequence shown here is derived from an EMBL/GenBank/DDBJ whole genome shotgun (WGS) entry which is preliminary data.</text>
</comment>
<evidence type="ECO:0000313" key="1">
    <source>
        <dbReference type="EMBL" id="GMS87034.1"/>
    </source>
</evidence>
<accession>A0AAV5SVV6</accession>
<sequence length="147" mass="16688">MLRGPSIRARQLMQLLADQNITISCTKRVILDVVYAIRKPLESPADRRSLDVFFEHKHAKFQRYEERRNPEMIEKRALPTAVYCVLDLATCLEKYEPVLLTEPTFPIPAFSYGIGNSAGVLFAARTWFKTESGVEEVAKGGLAKWAD</sequence>
<organism evidence="1 2">
    <name type="scientific">Pristionchus entomophagus</name>
    <dbReference type="NCBI Taxonomy" id="358040"/>
    <lineage>
        <taxon>Eukaryota</taxon>
        <taxon>Metazoa</taxon>
        <taxon>Ecdysozoa</taxon>
        <taxon>Nematoda</taxon>
        <taxon>Chromadorea</taxon>
        <taxon>Rhabditida</taxon>
        <taxon>Rhabditina</taxon>
        <taxon>Diplogasteromorpha</taxon>
        <taxon>Diplogasteroidea</taxon>
        <taxon>Neodiplogasteridae</taxon>
        <taxon>Pristionchus</taxon>
    </lineage>
</organism>
<name>A0AAV5SVV6_9BILA</name>
<protein>
    <submittedName>
        <fullName evidence="1">Uncharacterized protein</fullName>
    </submittedName>
</protein>
<feature type="non-terminal residue" evidence="1">
    <location>
        <position position="147"/>
    </location>
</feature>
<dbReference type="Proteomes" id="UP001432027">
    <property type="component" value="Unassembled WGS sequence"/>
</dbReference>
<dbReference type="AlphaFoldDB" id="A0AAV5SVV6"/>
<evidence type="ECO:0000313" key="2">
    <source>
        <dbReference type="Proteomes" id="UP001432027"/>
    </source>
</evidence>
<gene>
    <name evidence="1" type="ORF">PENTCL1PPCAC_9209</name>
</gene>
<dbReference type="EMBL" id="BTSX01000002">
    <property type="protein sequence ID" value="GMS87034.1"/>
    <property type="molecule type" value="Genomic_DNA"/>
</dbReference>
<reference evidence="1" key="1">
    <citation type="submission" date="2023-10" db="EMBL/GenBank/DDBJ databases">
        <title>Genome assembly of Pristionchus species.</title>
        <authorList>
            <person name="Yoshida K."/>
            <person name="Sommer R.J."/>
        </authorList>
    </citation>
    <scope>NUCLEOTIDE SEQUENCE</scope>
    <source>
        <strain evidence="1">RS0144</strain>
    </source>
</reference>
<keyword evidence="2" id="KW-1185">Reference proteome</keyword>
<proteinExistence type="predicted"/>